<reference evidence="3 4" key="1">
    <citation type="submission" date="2021-05" db="EMBL/GenBank/DDBJ databases">
        <title>Genome Assembly of Synthetic Allotetraploid Brassica napus Reveals Homoeologous Exchanges between Subgenomes.</title>
        <authorList>
            <person name="Davis J.T."/>
        </authorList>
    </citation>
    <scope>NUCLEOTIDE SEQUENCE [LARGE SCALE GENOMIC DNA]</scope>
    <source>
        <strain evidence="4">cv. Da-Ae</strain>
        <tissue evidence="3">Seedling</tissue>
    </source>
</reference>
<sequence>AKKNNGDNILSYQIKRPCAPFSIAVGSILRRLLQIHPVVIVVFLLCLRFVYELKLLVSVLILLQQPPPIRVSDSREPIQPPADDGAVPPPPPQDLFLPEEVYVLSDDASRIFPMQPSQKRRESARSRRGVVVVSDEQFEYEEIRDDEFAGEDRWRRRRVGEESLDDSDKAFVASSETKGCLSASSEFQALDLEKEDSNL</sequence>
<feature type="transmembrane region" description="Helical" evidence="2">
    <location>
        <begin position="38"/>
        <end position="63"/>
    </location>
</feature>
<evidence type="ECO:0000256" key="2">
    <source>
        <dbReference type="SAM" id="Phobius"/>
    </source>
</evidence>
<keyword evidence="4" id="KW-1185">Reference proteome</keyword>
<dbReference type="Proteomes" id="UP000824890">
    <property type="component" value="Unassembled WGS sequence"/>
</dbReference>
<protein>
    <submittedName>
        <fullName evidence="3">Uncharacterized protein</fullName>
    </submittedName>
</protein>
<organism evidence="3 4">
    <name type="scientific">Brassica napus</name>
    <name type="common">Rape</name>
    <dbReference type="NCBI Taxonomy" id="3708"/>
    <lineage>
        <taxon>Eukaryota</taxon>
        <taxon>Viridiplantae</taxon>
        <taxon>Streptophyta</taxon>
        <taxon>Embryophyta</taxon>
        <taxon>Tracheophyta</taxon>
        <taxon>Spermatophyta</taxon>
        <taxon>Magnoliopsida</taxon>
        <taxon>eudicotyledons</taxon>
        <taxon>Gunneridae</taxon>
        <taxon>Pentapetalae</taxon>
        <taxon>rosids</taxon>
        <taxon>malvids</taxon>
        <taxon>Brassicales</taxon>
        <taxon>Brassicaceae</taxon>
        <taxon>Brassiceae</taxon>
        <taxon>Brassica</taxon>
    </lineage>
</organism>
<feature type="region of interest" description="Disordered" evidence="1">
    <location>
        <begin position="72"/>
        <end position="91"/>
    </location>
</feature>
<feature type="non-terminal residue" evidence="3">
    <location>
        <position position="1"/>
    </location>
</feature>
<keyword evidence="2" id="KW-0472">Membrane</keyword>
<evidence type="ECO:0000313" key="4">
    <source>
        <dbReference type="Proteomes" id="UP000824890"/>
    </source>
</evidence>
<dbReference type="EMBL" id="JAGKQM010000019">
    <property type="protein sequence ID" value="KAH0861101.1"/>
    <property type="molecule type" value="Genomic_DNA"/>
</dbReference>
<evidence type="ECO:0000256" key="1">
    <source>
        <dbReference type="SAM" id="MobiDB-lite"/>
    </source>
</evidence>
<evidence type="ECO:0000313" key="3">
    <source>
        <dbReference type="EMBL" id="KAH0861101.1"/>
    </source>
</evidence>
<accession>A0ABQ7Y1H9</accession>
<proteinExistence type="predicted"/>
<keyword evidence="2" id="KW-0812">Transmembrane</keyword>
<name>A0ABQ7Y1H9_BRANA</name>
<gene>
    <name evidence="3" type="ORF">HID58_089362</name>
</gene>
<comment type="caution">
    <text evidence="3">The sequence shown here is derived from an EMBL/GenBank/DDBJ whole genome shotgun (WGS) entry which is preliminary data.</text>
</comment>
<keyword evidence="2" id="KW-1133">Transmembrane helix</keyword>